<name>A0A6B9HCZ4_9VIRU</name>
<proteinExistence type="predicted"/>
<protein>
    <submittedName>
        <fullName evidence="1">RNA dependent RNA polymerase</fullName>
    </submittedName>
</protein>
<evidence type="ECO:0000313" key="1">
    <source>
        <dbReference type="EMBL" id="QGY72561.1"/>
    </source>
</evidence>
<dbReference type="Proteomes" id="UP001262347">
    <property type="component" value="Segment"/>
</dbReference>
<dbReference type="EMBL" id="MN532618">
    <property type="protein sequence ID" value="QGY72561.1"/>
    <property type="molecule type" value="Genomic_RNA"/>
</dbReference>
<organism evidence="1">
    <name type="scientific">Plasmopara viticola lesion associated ourmia-like virus 31</name>
    <dbReference type="NCBI Taxonomy" id="2686500"/>
    <lineage>
        <taxon>Viruses</taxon>
        <taxon>Riboviria</taxon>
        <taxon>Orthornavirae</taxon>
        <taxon>Lenarviricota</taxon>
        <taxon>Miaviricetes</taxon>
        <taxon>Ourlivirales</taxon>
        <taxon>Botourmiaviridae</taxon>
        <taxon>Magoulivirus</taxon>
        <taxon>Magoulivirus phaeoacremonii</taxon>
        <taxon>Phaeoacremonium magoulivirus</taxon>
    </lineage>
</organism>
<sequence length="642" mass="73149">MNKENIVERTLAKEQWVGKGNTVDRAFPFLLAVYRFRSVVKWLDAEHNLNLPHPAFTSARELKEFCGGLLENPSTHLWTRHLRDRHACLRARASVASTLFLYRKVLPAEKLSKKQAALVAEQYIKKMTTPQDPAPSDFLDFVAHETGKMFRPGWDHAWHNAADSFCLPVKACIDNKAGAGGARSITEWEQVYKDGRFVSAIQAKYEHFIEPDELVRERVRIPRKTKVLTIWTGGKNRTISMFHAERSFLTPLHNIIYGHISKKPWLLRGDAEKKIFLDFLPKGEEVLVSGDYESATDNLNLSVSQTVLRLIRNHSTEVPTQVWDAAEEALVSRFENGGLQTRGQLMGSLLSFPLLCIVNFLSFKWAVPRKVPVKINGDDIVFVATPQERDNWYKQVGKSGLVLSKGKTLSTRSLFSLNSTFFLARRRGEIEEVPIIRSTCVWNPPDSCASVQGRLQSACRQFSKEIKNKVLVETLRTCSKWVHLSQRSLQRGLQCRVSPGVIRGAGLMKREVFYNALDEEPLCPPPFKRWQHWGLPTGWESVVKCDGSGDDVGATQALVASTWAGYTTHEDISFDAYLRAVRNRTFSYVPLNRRAFKMLGPCPFTFEELELTLKKKIRNLHREGERVWRKVHQSVLTFVRAS</sequence>
<accession>A0A6B9HCZ4</accession>
<reference evidence="1" key="1">
    <citation type="journal article" date="2020" name="Virus Evol.">
        <title>Analysis of the virome associated to grapevine downy mildew lesions reveals new mycovirus lineages.</title>
        <authorList>
            <person name="Chiapello M."/>
            <person name="Rodriguez-Romero J."/>
            <person name="Ayllon M.A."/>
            <person name="Turina M."/>
        </authorList>
    </citation>
    <scope>NUCLEOTIDE SEQUENCE</scope>
    <source>
        <strain evidence="1">DMG-B_Contig5</strain>
    </source>
</reference>